<name>A0A1R3KW77_9ROSI</name>
<dbReference type="AlphaFoldDB" id="A0A1R3KW77"/>
<organism evidence="1 2">
    <name type="scientific">Corchorus olitorius</name>
    <dbReference type="NCBI Taxonomy" id="93759"/>
    <lineage>
        <taxon>Eukaryota</taxon>
        <taxon>Viridiplantae</taxon>
        <taxon>Streptophyta</taxon>
        <taxon>Embryophyta</taxon>
        <taxon>Tracheophyta</taxon>
        <taxon>Spermatophyta</taxon>
        <taxon>Magnoliopsida</taxon>
        <taxon>eudicotyledons</taxon>
        <taxon>Gunneridae</taxon>
        <taxon>Pentapetalae</taxon>
        <taxon>rosids</taxon>
        <taxon>malvids</taxon>
        <taxon>Malvales</taxon>
        <taxon>Malvaceae</taxon>
        <taxon>Grewioideae</taxon>
        <taxon>Apeibeae</taxon>
        <taxon>Corchorus</taxon>
    </lineage>
</organism>
<comment type="caution">
    <text evidence="1">The sequence shown here is derived from an EMBL/GenBank/DDBJ whole genome shotgun (WGS) entry which is preliminary data.</text>
</comment>
<accession>A0A1R3KW77</accession>
<dbReference type="Pfam" id="PF14223">
    <property type="entry name" value="Retrotran_gag_2"/>
    <property type="match status" value="1"/>
</dbReference>
<protein>
    <submittedName>
        <fullName evidence="1">Uncharacterized protein</fullName>
    </submittedName>
</protein>
<reference evidence="2" key="1">
    <citation type="submission" date="2013-09" db="EMBL/GenBank/DDBJ databases">
        <title>Corchorus olitorius genome sequencing.</title>
        <authorList>
            <person name="Alam M."/>
            <person name="Haque M.S."/>
            <person name="Islam M.S."/>
            <person name="Emdad E.M."/>
            <person name="Islam M.M."/>
            <person name="Ahmed B."/>
            <person name="Halim A."/>
            <person name="Hossen Q.M.M."/>
            <person name="Hossain M.Z."/>
            <person name="Ahmed R."/>
            <person name="Khan M.M."/>
            <person name="Islam R."/>
            <person name="Rashid M.M."/>
            <person name="Khan S.A."/>
            <person name="Rahman M.S."/>
            <person name="Alam M."/>
            <person name="Yahiya A.S."/>
            <person name="Khan M.S."/>
            <person name="Azam M.S."/>
            <person name="Haque T."/>
            <person name="Lashkar M.Z.H."/>
            <person name="Akhand A.I."/>
            <person name="Morshed G."/>
            <person name="Roy S."/>
            <person name="Uddin K.S."/>
            <person name="Rabeya T."/>
            <person name="Hossain A.S."/>
            <person name="Chowdhury A."/>
            <person name="Snigdha A.R."/>
            <person name="Mortoza M.S."/>
            <person name="Matin S.A."/>
            <person name="Hoque S.M.E."/>
            <person name="Islam M.K."/>
            <person name="Roy D.K."/>
            <person name="Haider R."/>
            <person name="Moosa M.M."/>
            <person name="Elias S.M."/>
            <person name="Hasan A.M."/>
            <person name="Jahan S."/>
            <person name="Shafiuddin M."/>
            <person name="Mahmood N."/>
            <person name="Shommy N.S."/>
        </authorList>
    </citation>
    <scope>NUCLEOTIDE SEQUENCE [LARGE SCALE GENOMIC DNA]</scope>
    <source>
        <strain evidence="2">cv. O-4</strain>
    </source>
</reference>
<evidence type="ECO:0000313" key="1">
    <source>
        <dbReference type="EMBL" id="OMP11316.1"/>
    </source>
</evidence>
<proteinExistence type="predicted"/>
<keyword evidence="2" id="KW-1185">Reference proteome</keyword>
<dbReference type="PANTHER" id="PTHR47481">
    <property type="match status" value="1"/>
</dbReference>
<dbReference type="EMBL" id="AWUE01010780">
    <property type="protein sequence ID" value="OMP11316.1"/>
    <property type="molecule type" value="Genomic_DNA"/>
</dbReference>
<sequence length="174" mass="19221">MWDQLSALNSPVPQEDLVQSVVLGLPSEFSNFKRSLNNRTDAITFDDLCGNLLGEEETINQSHKTTTSVAPTALLFSVPSPRPSQPYFTNFRGGGRGTRGRGRGRFQGVSLSFSGAVSIRILSVHLVYTSHHLHSLLTSAQYSHSRCSFITLTTLTSTFHFSTNYTISFINKFS</sequence>
<gene>
    <name evidence="1" type="ORF">COLO4_03883</name>
</gene>
<dbReference type="PANTHER" id="PTHR47481:SF31">
    <property type="entry name" value="OS01G0873500 PROTEIN"/>
    <property type="match status" value="1"/>
</dbReference>
<dbReference type="Proteomes" id="UP000187203">
    <property type="component" value="Unassembled WGS sequence"/>
</dbReference>
<evidence type="ECO:0000313" key="2">
    <source>
        <dbReference type="Proteomes" id="UP000187203"/>
    </source>
</evidence>